<accession>A0A3A4KIE7</accession>
<evidence type="ECO:0000256" key="3">
    <source>
        <dbReference type="SAM" id="Phobius"/>
    </source>
</evidence>
<evidence type="ECO:0000256" key="2">
    <source>
        <dbReference type="SAM" id="MobiDB-lite"/>
    </source>
</evidence>
<evidence type="ECO:0000259" key="4">
    <source>
        <dbReference type="Pfam" id="PF01464"/>
    </source>
</evidence>
<keyword evidence="6" id="KW-1185">Reference proteome</keyword>
<dbReference type="InterPro" id="IPR016024">
    <property type="entry name" value="ARM-type_fold"/>
</dbReference>
<feature type="compositionally biased region" description="Low complexity" evidence="2">
    <location>
        <begin position="981"/>
        <end position="999"/>
    </location>
</feature>
<feature type="compositionally biased region" description="Polar residues" evidence="2">
    <location>
        <begin position="1104"/>
        <end position="1121"/>
    </location>
</feature>
<evidence type="ECO:0000256" key="1">
    <source>
        <dbReference type="SAM" id="Coils"/>
    </source>
</evidence>
<feature type="coiled-coil region" evidence="1">
    <location>
        <begin position="200"/>
        <end position="227"/>
    </location>
</feature>
<feature type="compositionally biased region" description="Low complexity" evidence="2">
    <location>
        <begin position="1080"/>
        <end position="1103"/>
    </location>
</feature>
<feature type="region of interest" description="Disordered" evidence="2">
    <location>
        <begin position="978"/>
        <end position="1014"/>
    </location>
</feature>
<keyword evidence="1" id="KW-0175">Coiled coil</keyword>
<dbReference type="Proteomes" id="UP000266677">
    <property type="component" value="Unassembled WGS sequence"/>
</dbReference>
<feature type="domain" description="Transglycosylase SLT" evidence="4">
    <location>
        <begin position="1151"/>
        <end position="1232"/>
    </location>
</feature>
<dbReference type="SUPFAM" id="SSF48371">
    <property type="entry name" value="ARM repeat"/>
    <property type="match status" value="1"/>
</dbReference>
<keyword evidence="3" id="KW-0812">Transmembrane</keyword>
<evidence type="ECO:0000313" key="5">
    <source>
        <dbReference type="EMBL" id="RJO74175.1"/>
    </source>
</evidence>
<feature type="region of interest" description="Disordered" evidence="2">
    <location>
        <begin position="290"/>
        <end position="309"/>
    </location>
</feature>
<name>A0A3A4KIE7_9NOCA</name>
<comment type="caution">
    <text evidence="5">The sequence shown here is derived from an EMBL/GenBank/DDBJ whole genome shotgun (WGS) entry which is preliminary data.</text>
</comment>
<dbReference type="Gene3D" id="1.10.530.10">
    <property type="match status" value="1"/>
</dbReference>
<reference evidence="5 6" key="1">
    <citation type="submission" date="2018-09" db="EMBL/GenBank/DDBJ databases">
        <title>YIM PH21274 draft genome.</title>
        <authorList>
            <person name="Miao C."/>
        </authorList>
    </citation>
    <scope>NUCLEOTIDE SEQUENCE [LARGE SCALE GENOMIC DNA]</scope>
    <source>
        <strain evidence="5 6">YIM PH 21724</strain>
    </source>
</reference>
<feature type="transmembrane region" description="Helical" evidence="3">
    <location>
        <begin position="109"/>
        <end position="134"/>
    </location>
</feature>
<dbReference type="RefSeq" id="WP_120042341.1">
    <property type="nucleotide sequence ID" value="NZ_QZFU01000020.1"/>
</dbReference>
<dbReference type="SUPFAM" id="SSF53955">
    <property type="entry name" value="Lysozyme-like"/>
    <property type="match status" value="1"/>
</dbReference>
<dbReference type="Pfam" id="PF01464">
    <property type="entry name" value="SLT"/>
    <property type="match status" value="1"/>
</dbReference>
<protein>
    <recommendedName>
        <fullName evidence="4">Transglycosylase SLT domain-containing protein</fullName>
    </recommendedName>
</protein>
<feature type="compositionally biased region" description="Basic and acidic residues" evidence="2">
    <location>
        <begin position="290"/>
        <end position="302"/>
    </location>
</feature>
<evidence type="ECO:0000313" key="6">
    <source>
        <dbReference type="Proteomes" id="UP000266677"/>
    </source>
</evidence>
<keyword evidence="3" id="KW-1133">Transmembrane helix</keyword>
<dbReference type="OrthoDB" id="177147at2"/>
<feature type="transmembrane region" description="Helical" evidence="3">
    <location>
        <begin position="140"/>
        <end position="162"/>
    </location>
</feature>
<proteinExistence type="predicted"/>
<organism evidence="5 6">
    <name type="scientific">Nocardia panacis</name>
    <dbReference type="NCBI Taxonomy" id="2340916"/>
    <lineage>
        <taxon>Bacteria</taxon>
        <taxon>Bacillati</taxon>
        <taxon>Actinomycetota</taxon>
        <taxon>Actinomycetes</taxon>
        <taxon>Mycobacteriales</taxon>
        <taxon>Nocardiaceae</taxon>
        <taxon>Nocardia</taxon>
    </lineage>
</organism>
<dbReference type="InterPro" id="IPR023346">
    <property type="entry name" value="Lysozyme-like_dom_sf"/>
</dbReference>
<feature type="region of interest" description="Disordered" evidence="2">
    <location>
        <begin position="1080"/>
        <end position="1121"/>
    </location>
</feature>
<dbReference type="EMBL" id="QZFU01000020">
    <property type="protein sequence ID" value="RJO74175.1"/>
    <property type="molecule type" value="Genomic_DNA"/>
</dbReference>
<gene>
    <name evidence="5" type="ORF">D5S18_18655</name>
</gene>
<sequence length="1333" mass="138257">MASYSAGSADIEIVPSLEGFAEKLRRKLREIDTEFTIDIDADVARARERIDALARDRRLNVDVTLDTEAARAELDELARARTARVQARVEGTSEATVSMQRLSESVRGIGAHTVAVGAVAAKIAAIAAAAGGAAGAAGGLAAILGGIGAVGVVGIHGVGAAFSAMKSASEGANQAALDQAHGLSQVADAQNAVVVAQHNEMEALRNVEDAQKSLTEARKDAKDAIDDLNLSVKDGALSERSAEIAYRRAVVNLQKVKQQAAKGQATHLDIDDAQLTVDRAGQNLTDTKVKNDQTKRKAEEANAKGVEGSDQVVAAQKTLEQAQFAAQQSTIATAKAVAELAKEQRTTSGATDQLALAMAKLTPSAQEFVRQMRALGPQWKDLRLAVQENLFAGLGDSVTSLAHDQLPALKDGLSQIATGMNTAIKSTLSSLDALFTALTSNGAMQAFVDGVSRSLQGMAPFITGLTSAFITLGAEVGPHLAPLFTALGQTLAAIAGPLGQLGGTFADTLTSIMPPLSQLVSTLASGLLPVLPVIGRLLNTVGQALIPLIGPFSQIARIVGNALADAITAIAPYLPQLAQALADVLAAVSPLIAPLAQIIGIIAGAAAQGISALATALSPVIKQFAEGLQPVIPVIADAFSKLAPVFAQIAQTIGQALSQALDKILPILPDLATSFANLIVAVAPLLPKLVELAVQILPILADILVAIAPLVEKLLDKFTDLVNFIVPKLIPAFDSLKDGIVNGWSLIKTAWDAMKEGLGQLHDKFSDLIGKLKELWNGFIDTIEKPFKAGAGGVTGRLFGSLLDKVTGHAGGGPINGPGTATSDSILARLSDGEYVINAASTKKYRGLVDAINADALPRFAEGGAVDASGQSDVVKSMAAVVSTHFPGMTLTSGVRNSNDWHGQGKAADFSNGSDDTPEMQSLASWISTNFPNSLELIHAPFSHNLKNGKDVGDGLSVYGADTLNQHRSHVHWAVASAVNDPATPSTPSTTPSGAGDPSNYSPTGTYIGPSTVDTTKDLNDANKDKLPEKYSLQGIFSNAGTILADGLLGAFGLENSILSSSNTYNKAIQTTADFYKNKNTNTQTTSPTTTTDTGVATAPGTDGNTTQAGPSGKQTYDASQGAEQWRSTVVTVLQGTGRALALADRTVAQIRIESGGNPEARNDSDANAAAGTPSIGLLQIIKPTFDAYLDSRFPGTQTDPEANIAAAFNYVDKRYGGADKIWPTTAGYASGGWVFGPGNSTSDSIRASLSHGEFVVNAQAAAANAAWLQDINAGRAPVVSVGQVPGRAAGGAVTRDHSINFNGDVHVMNNDELIRSQNRWAEQQSMSALAAY</sequence>
<dbReference type="InterPro" id="IPR008258">
    <property type="entry name" value="Transglycosylase_SLT_dom_1"/>
</dbReference>
<keyword evidence="3" id="KW-0472">Membrane</keyword>